<feature type="transmembrane region" description="Helical" evidence="8">
    <location>
        <begin position="242"/>
        <end position="264"/>
    </location>
</feature>
<evidence type="ECO:0000256" key="3">
    <source>
        <dbReference type="ARBA" id="ARBA00022448"/>
    </source>
</evidence>
<evidence type="ECO:0000256" key="4">
    <source>
        <dbReference type="ARBA" id="ARBA00022475"/>
    </source>
</evidence>
<evidence type="ECO:0000256" key="2">
    <source>
        <dbReference type="ARBA" id="ARBA00007069"/>
    </source>
</evidence>
<dbReference type="InterPro" id="IPR051789">
    <property type="entry name" value="Bact_Polyamine_Transport"/>
</dbReference>
<keyword evidence="6 8" id="KW-1133">Transmembrane helix</keyword>
<feature type="transmembrane region" description="Helical" evidence="8">
    <location>
        <begin position="76"/>
        <end position="98"/>
    </location>
</feature>
<organism evidence="10 11">
    <name type="scientific">Pseudaminobacter soli</name>
    <name type="common">ex Zhang et al. 2022</name>
    <dbReference type="NCBI Taxonomy" id="2831468"/>
    <lineage>
        <taxon>Bacteria</taxon>
        <taxon>Pseudomonadati</taxon>
        <taxon>Pseudomonadota</taxon>
        <taxon>Alphaproteobacteria</taxon>
        <taxon>Hyphomicrobiales</taxon>
        <taxon>Phyllobacteriaceae</taxon>
        <taxon>Pseudaminobacter</taxon>
    </lineage>
</organism>
<gene>
    <name evidence="10" type="ORF">KEU06_16610</name>
</gene>
<evidence type="ECO:0000256" key="7">
    <source>
        <dbReference type="ARBA" id="ARBA00023136"/>
    </source>
</evidence>
<reference evidence="10" key="1">
    <citation type="submission" date="2021-04" db="EMBL/GenBank/DDBJ databases">
        <title>Pseudaminobacter soli sp. nov., isolated from paddy soil contaminated by heavy metals.</title>
        <authorList>
            <person name="Zhang K."/>
        </authorList>
    </citation>
    <scope>NUCLEOTIDE SEQUENCE</scope>
    <source>
        <strain evidence="10">19-2017</strain>
    </source>
</reference>
<dbReference type="Proteomes" id="UP000680348">
    <property type="component" value="Unassembled WGS sequence"/>
</dbReference>
<keyword evidence="7 8" id="KW-0472">Membrane</keyword>
<dbReference type="CDD" id="cd06261">
    <property type="entry name" value="TM_PBP2"/>
    <property type="match status" value="1"/>
</dbReference>
<accession>A0A942I2U5</accession>
<evidence type="ECO:0000256" key="6">
    <source>
        <dbReference type="ARBA" id="ARBA00022989"/>
    </source>
</evidence>
<dbReference type="PROSITE" id="PS50928">
    <property type="entry name" value="ABC_TM1"/>
    <property type="match status" value="1"/>
</dbReference>
<evidence type="ECO:0000256" key="1">
    <source>
        <dbReference type="ARBA" id="ARBA00004651"/>
    </source>
</evidence>
<sequence length="281" mass="30181">MTPAQHHDKEGRWAWRLTGFITLLVYIFMFAPIIATVVLSFNASMFGGFPLTGFSLQWYAKLLANEQVLAAFKTSMWIALVTAAVTTLLGIITAFALVRFDFRGKATLGTLVILPALVPETILGVGLLVLIKAVDQPRSLGLLLLGHILLAVPYVVLIVQARMVGIRRTYEEAALSLGASRLSSFGEITLPLLIPAVVAGALLAFTISFDNTSASLFWRPAGVETMPTQILSMLKISISPEINALGTVMILVTVGIPLVGGLVLQGLSLLRKRVEAKGELA</sequence>
<feature type="transmembrane region" description="Helical" evidence="8">
    <location>
        <begin position="140"/>
        <end position="159"/>
    </location>
</feature>
<dbReference type="Gene3D" id="1.10.3720.10">
    <property type="entry name" value="MetI-like"/>
    <property type="match status" value="1"/>
</dbReference>
<feature type="transmembrane region" description="Helical" evidence="8">
    <location>
        <begin position="20"/>
        <end position="41"/>
    </location>
</feature>
<feature type="transmembrane region" description="Helical" evidence="8">
    <location>
        <begin position="190"/>
        <end position="209"/>
    </location>
</feature>
<dbReference type="PANTHER" id="PTHR43848:SF2">
    <property type="entry name" value="PUTRESCINE TRANSPORT SYSTEM PERMEASE PROTEIN POTI"/>
    <property type="match status" value="1"/>
</dbReference>
<dbReference type="SUPFAM" id="SSF161098">
    <property type="entry name" value="MetI-like"/>
    <property type="match status" value="1"/>
</dbReference>
<dbReference type="RefSeq" id="WP_188255784.1">
    <property type="nucleotide sequence ID" value="NZ_JABVCF010000008.1"/>
</dbReference>
<dbReference type="InterPro" id="IPR035906">
    <property type="entry name" value="MetI-like_sf"/>
</dbReference>
<keyword evidence="11" id="KW-1185">Reference proteome</keyword>
<feature type="domain" description="ABC transmembrane type-1" evidence="9">
    <location>
        <begin position="72"/>
        <end position="260"/>
    </location>
</feature>
<proteinExistence type="inferred from homology"/>
<comment type="subcellular location">
    <subcellularLocation>
        <location evidence="1 8">Cell membrane</location>
        <topology evidence="1 8">Multi-pass membrane protein</topology>
    </subcellularLocation>
</comment>
<feature type="transmembrane region" description="Helical" evidence="8">
    <location>
        <begin position="110"/>
        <end position="134"/>
    </location>
</feature>
<keyword evidence="3 8" id="KW-0813">Transport</keyword>
<keyword evidence="4" id="KW-1003">Cell membrane</keyword>
<dbReference type="PANTHER" id="PTHR43848">
    <property type="entry name" value="PUTRESCINE TRANSPORT SYSTEM PERMEASE PROTEIN POTI"/>
    <property type="match status" value="1"/>
</dbReference>
<evidence type="ECO:0000256" key="5">
    <source>
        <dbReference type="ARBA" id="ARBA00022692"/>
    </source>
</evidence>
<dbReference type="EMBL" id="JAGWCR010000008">
    <property type="protein sequence ID" value="MBS3650237.1"/>
    <property type="molecule type" value="Genomic_DNA"/>
</dbReference>
<name>A0A942I2U5_9HYPH</name>
<comment type="caution">
    <text evidence="10">The sequence shown here is derived from an EMBL/GenBank/DDBJ whole genome shotgun (WGS) entry which is preliminary data.</text>
</comment>
<dbReference type="InterPro" id="IPR000515">
    <property type="entry name" value="MetI-like"/>
</dbReference>
<dbReference type="GO" id="GO:0055085">
    <property type="term" value="P:transmembrane transport"/>
    <property type="evidence" value="ECO:0007669"/>
    <property type="project" value="InterPro"/>
</dbReference>
<evidence type="ECO:0000256" key="8">
    <source>
        <dbReference type="RuleBase" id="RU363032"/>
    </source>
</evidence>
<dbReference type="GO" id="GO:0005886">
    <property type="term" value="C:plasma membrane"/>
    <property type="evidence" value="ECO:0007669"/>
    <property type="project" value="UniProtKB-SubCell"/>
</dbReference>
<evidence type="ECO:0000313" key="11">
    <source>
        <dbReference type="Proteomes" id="UP000680348"/>
    </source>
</evidence>
<evidence type="ECO:0000313" key="10">
    <source>
        <dbReference type="EMBL" id="MBS3650237.1"/>
    </source>
</evidence>
<keyword evidence="5 8" id="KW-0812">Transmembrane</keyword>
<protein>
    <submittedName>
        <fullName evidence="10">ABC transporter permease</fullName>
    </submittedName>
</protein>
<comment type="similarity">
    <text evidence="2">Belongs to the binding-protein-dependent transport system permease family. CysTW subfamily.</text>
</comment>
<evidence type="ECO:0000259" key="9">
    <source>
        <dbReference type="PROSITE" id="PS50928"/>
    </source>
</evidence>
<dbReference type="Pfam" id="PF00528">
    <property type="entry name" value="BPD_transp_1"/>
    <property type="match status" value="1"/>
</dbReference>
<dbReference type="AlphaFoldDB" id="A0A942I2U5"/>